<dbReference type="PANTHER" id="PTHR30319">
    <property type="entry name" value="PHENYLACETIC ACID REGULATOR-RELATED TRANSCRIPTIONAL REPRESSOR"/>
    <property type="match status" value="1"/>
</dbReference>
<keyword evidence="7" id="KW-1133">Transmembrane helix</keyword>
<dbReference type="EMBL" id="MFMU01000010">
    <property type="protein sequence ID" value="OGG93210.1"/>
    <property type="molecule type" value="Genomic_DNA"/>
</dbReference>
<proteinExistence type="predicted"/>
<dbReference type="InterPro" id="IPR048846">
    <property type="entry name" value="PaaX-like_central"/>
</dbReference>
<evidence type="ECO:0000256" key="4">
    <source>
        <dbReference type="ARBA" id="ARBA00022801"/>
    </source>
</evidence>
<feature type="domain" description="Transcriptional repressor PaaX-like central Cas2-like" evidence="8">
    <location>
        <begin position="105"/>
        <end position="179"/>
    </location>
</feature>
<keyword evidence="3 9" id="KW-0255">Endonuclease</keyword>
<reference evidence="9 10" key="1">
    <citation type="journal article" date="2016" name="Nat. Commun.">
        <title>Thousands of microbial genomes shed light on interconnected biogeochemical processes in an aquifer system.</title>
        <authorList>
            <person name="Anantharaman K."/>
            <person name="Brown C.T."/>
            <person name="Hug L.A."/>
            <person name="Sharon I."/>
            <person name="Castelle C.J."/>
            <person name="Probst A.J."/>
            <person name="Thomas B.C."/>
            <person name="Singh A."/>
            <person name="Wilkins M.J."/>
            <person name="Karaoz U."/>
            <person name="Brodie E.L."/>
            <person name="Williams K.H."/>
            <person name="Hubbard S.S."/>
            <person name="Banfield J.F."/>
        </authorList>
    </citation>
    <scope>NUCLEOTIDE SEQUENCE [LARGE SCALE GENOMIC DNA]</scope>
</reference>
<keyword evidence="6" id="KW-0051">Antiviral defense</keyword>
<gene>
    <name evidence="9" type="ORF">A2609_00420</name>
</gene>
<evidence type="ECO:0000256" key="6">
    <source>
        <dbReference type="ARBA" id="ARBA00023118"/>
    </source>
</evidence>
<dbReference type="Proteomes" id="UP000176867">
    <property type="component" value="Unassembled WGS sequence"/>
</dbReference>
<dbReference type="PANTHER" id="PTHR30319:SF1">
    <property type="entry name" value="TRANSCRIPTIONAL REPRESSOR PAAX"/>
    <property type="match status" value="1"/>
</dbReference>
<organism evidence="9 10">
    <name type="scientific">Candidatus Kaiserbacteria bacterium RIFOXYD1_FULL_47_14</name>
    <dbReference type="NCBI Taxonomy" id="1798533"/>
    <lineage>
        <taxon>Bacteria</taxon>
        <taxon>Candidatus Kaiseribacteriota</taxon>
    </lineage>
</organism>
<evidence type="ECO:0000313" key="10">
    <source>
        <dbReference type="Proteomes" id="UP000176867"/>
    </source>
</evidence>
<keyword evidence="5" id="KW-0460">Magnesium</keyword>
<dbReference type="STRING" id="1798533.A2609_00420"/>
<evidence type="ECO:0000256" key="2">
    <source>
        <dbReference type="ARBA" id="ARBA00022723"/>
    </source>
</evidence>
<name>A0A1F6G518_9BACT</name>
<keyword evidence="1" id="KW-0540">Nuclease</keyword>
<evidence type="ECO:0000256" key="3">
    <source>
        <dbReference type="ARBA" id="ARBA00022759"/>
    </source>
</evidence>
<keyword evidence="7" id="KW-0472">Membrane</keyword>
<evidence type="ECO:0000259" key="8">
    <source>
        <dbReference type="Pfam" id="PF20803"/>
    </source>
</evidence>
<keyword evidence="4" id="KW-0378">Hydrolase</keyword>
<keyword evidence="2" id="KW-0479">Metal-binding</keyword>
<evidence type="ECO:0000313" key="9">
    <source>
        <dbReference type="EMBL" id="OGG93210.1"/>
    </source>
</evidence>
<dbReference type="AlphaFoldDB" id="A0A1F6G518"/>
<dbReference type="GO" id="GO:0004521">
    <property type="term" value="F:RNA endonuclease activity"/>
    <property type="evidence" value="ECO:0007669"/>
    <property type="project" value="InterPro"/>
</dbReference>
<dbReference type="Gene3D" id="3.30.70.2650">
    <property type="match status" value="1"/>
</dbReference>
<evidence type="ECO:0000256" key="1">
    <source>
        <dbReference type="ARBA" id="ARBA00022722"/>
    </source>
</evidence>
<sequence>MEKERKQRRVPIKNLLLRSLVVAGVISIALVAPKMTRLLKELDRPAKNRAQLYRRITQGVNRLEQDGLVTVSGEYGKRRVEITEKGLEMMERIEFGEYAIPEPAFWDGKWRVLIFDINERRRRVRNQLRRLLDGVGFVRIQDSVWVYPYACDEFISLVRAHLKSGVGEIRFFVAEALESDKGLREHFRL</sequence>
<keyword evidence="7" id="KW-0812">Transmembrane</keyword>
<feature type="transmembrane region" description="Helical" evidence="7">
    <location>
        <begin position="15"/>
        <end position="32"/>
    </location>
</feature>
<dbReference type="GO" id="GO:0043571">
    <property type="term" value="P:maintenance of CRISPR repeat elements"/>
    <property type="evidence" value="ECO:0007669"/>
    <property type="project" value="InterPro"/>
</dbReference>
<dbReference type="InterPro" id="IPR021127">
    <property type="entry name" value="CRISPR_associated_Cas2"/>
</dbReference>
<dbReference type="SUPFAM" id="SSF143430">
    <property type="entry name" value="TTP0101/SSO1404-like"/>
    <property type="match status" value="1"/>
</dbReference>
<evidence type="ECO:0000256" key="5">
    <source>
        <dbReference type="ARBA" id="ARBA00022842"/>
    </source>
</evidence>
<protein>
    <submittedName>
        <fullName evidence="9">CRISPR-associated endonuclease Cas2</fullName>
    </submittedName>
</protein>
<dbReference type="NCBIfam" id="TIGR01573">
    <property type="entry name" value="cas2"/>
    <property type="match status" value="1"/>
</dbReference>
<dbReference type="GO" id="GO:0006351">
    <property type="term" value="P:DNA-templated transcription"/>
    <property type="evidence" value="ECO:0007669"/>
    <property type="project" value="TreeGrafter"/>
</dbReference>
<dbReference type="Pfam" id="PF20803">
    <property type="entry name" value="PaaX_M"/>
    <property type="match status" value="1"/>
</dbReference>
<accession>A0A1F6G518</accession>
<evidence type="ECO:0000256" key="7">
    <source>
        <dbReference type="SAM" id="Phobius"/>
    </source>
</evidence>
<comment type="caution">
    <text evidence="9">The sequence shown here is derived from an EMBL/GenBank/DDBJ whole genome shotgun (WGS) entry which is preliminary data.</text>
</comment>